<organism evidence="1 2">
    <name type="scientific">Bryocella elongata</name>
    <dbReference type="NCBI Taxonomy" id="863522"/>
    <lineage>
        <taxon>Bacteria</taxon>
        <taxon>Pseudomonadati</taxon>
        <taxon>Acidobacteriota</taxon>
        <taxon>Terriglobia</taxon>
        <taxon>Terriglobales</taxon>
        <taxon>Acidobacteriaceae</taxon>
        <taxon>Bryocella</taxon>
    </lineage>
</organism>
<gene>
    <name evidence="1" type="ORF">SAMN05421819_0981</name>
</gene>
<name>A0A1H5UDN2_9BACT</name>
<dbReference type="EMBL" id="FNVA01000001">
    <property type="protein sequence ID" value="SEF73205.1"/>
    <property type="molecule type" value="Genomic_DNA"/>
</dbReference>
<evidence type="ECO:0000313" key="1">
    <source>
        <dbReference type="EMBL" id="SEF73205.1"/>
    </source>
</evidence>
<evidence type="ECO:0000313" key="2">
    <source>
        <dbReference type="Proteomes" id="UP000236728"/>
    </source>
</evidence>
<accession>A0A1H5UDN2</accession>
<protein>
    <submittedName>
        <fullName evidence="1">Uncharacterized protein</fullName>
    </submittedName>
</protein>
<dbReference type="Proteomes" id="UP000236728">
    <property type="component" value="Unassembled WGS sequence"/>
</dbReference>
<keyword evidence="2" id="KW-1185">Reference proteome</keyword>
<proteinExistence type="predicted"/>
<sequence>MTGAVWAESLLLPELYLVDSNLDRVRYDTLSHVSGRANSMKHEVQGIPVSLIEDQLKRLETDPLFSNSRRYPSFLGFVVRKTLEGHEDELKERTIGIQAFGRVNTYDLSADPVVRVTAGEVRKRLAQYYYDAAHQSELRIELRPGSYVPDFRLPAAPQAEPSEGAQTSLVHEPAPLVLPPNSPTILAPAIATAAVPANSVRWRSIAIGLALALVVALVGDALPLLHRTSATDSFWSPITGAGAPVLISVGSVVAMVNSNAVAPPPDTVSGHPLASDPIAVSDATALSSIQQVLSARSRTSTLKSSTSTTFSDLQQGPVVLISGFNNLWTVRITEPLRFRLARLSTDDYAIQDQRDPTNRKWAINTATPFDKIGHDFGLVARFHDPTTEQIVVVAAGIGENGTIAASRLLTDERYLAELKRAGIFPRPDQNFECIVETQMIDGKPGPPRIVDSYIW</sequence>
<reference evidence="1 2" key="1">
    <citation type="submission" date="2016-10" db="EMBL/GenBank/DDBJ databases">
        <authorList>
            <person name="de Groot N.N."/>
        </authorList>
    </citation>
    <scope>NUCLEOTIDE SEQUENCE [LARGE SCALE GENOMIC DNA]</scope>
    <source>
        <strain evidence="1 2">DSM 22489</strain>
    </source>
</reference>
<dbReference type="AlphaFoldDB" id="A0A1H5UDN2"/>